<dbReference type="PATRIC" id="fig|1284240.4.peg.7336"/>
<dbReference type="InterPro" id="IPR027417">
    <property type="entry name" value="P-loop_NTPase"/>
</dbReference>
<protein>
    <submittedName>
        <fullName evidence="1">Uncharacterized protein</fullName>
    </submittedName>
</protein>
<organism evidence="1 2">
    <name type="scientific">Amycolatopsis decaplanina DSM 44594</name>
    <dbReference type="NCBI Taxonomy" id="1284240"/>
    <lineage>
        <taxon>Bacteria</taxon>
        <taxon>Bacillati</taxon>
        <taxon>Actinomycetota</taxon>
        <taxon>Actinomycetes</taxon>
        <taxon>Pseudonocardiales</taxon>
        <taxon>Pseudonocardiaceae</taxon>
        <taxon>Amycolatopsis</taxon>
    </lineage>
</organism>
<dbReference type="Gene3D" id="3.40.50.300">
    <property type="entry name" value="P-loop containing nucleotide triphosphate hydrolases"/>
    <property type="match status" value="1"/>
</dbReference>
<dbReference type="AlphaFoldDB" id="M2YTM6"/>
<gene>
    <name evidence="1" type="ORF">H074_35929</name>
</gene>
<accession>M2YTM6</accession>
<dbReference type="Proteomes" id="UP000054226">
    <property type="component" value="Unassembled WGS sequence"/>
</dbReference>
<name>M2YTM6_9PSEU</name>
<sequence length="121" mass="13368">MIGPRCSADLHRLVDLGAVFVEADADPHIRRTRIGSERFPSADEDPFEKEPATFAAVRLRVDNNGTLETLRSHVDQVAGLIEPHPGLPAEAFADVARLMDRLLDPLEGCPWNREQSLTSVN</sequence>
<keyword evidence="2" id="KW-1185">Reference proteome</keyword>
<dbReference type="EMBL" id="AOHO01000078">
    <property type="protein sequence ID" value="EME51689.1"/>
    <property type="molecule type" value="Genomic_DNA"/>
</dbReference>
<proteinExistence type="predicted"/>
<evidence type="ECO:0000313" key="1">
    <source>
        <dbReference type="EMBL" id="EME51689.1"/>
    </source>
</evidence>
<reference evidence="1 2" key="1">
    <citation type="journal article" date="2013" name="Genome Announc.">
        <title>Draft Genome Sequence of Amycolatopsis decaplanina Strain DSM 44594T.</title>
        <authorList>
            <person name="Kaur N."/>
            <person name="Kumar S."/>
            <person name="Bala M."/>
            <person name="Raghava G.P."/>
            <person name="Mayilraj S."/>
        </authorList>
    </citation>
    <scope>NUCLEOTIDE SEQUENCE [LARGE SCALE GENOMIC DNA]</scope>
    <source>
        <strain evidence="1 2">DSM 44594</strain>
    </source>
</reference>
<comment type="caution">
    <text evidence="1">The sequence shown here is derived from an EMBL/GenBank/DDBJ whole genome shotgun (WGS) entry which is preliminary data.</text>
</comment>
<evidence type="ECO:0000313" key="2">
    <source>
        <dbReference type="Proteomes" id="UP000054226"/>
    </source>
</evidence>